<dbReference type="EnsemblMetazoa" id="AMEM002128-RA">
    <property type="protein sequence ID" value="AMEM002128-PA"/>
    <property type="gene ID" value="AMEM002128"/>
</dbReference>
<name>A0A182UR05_ANOME</name>
<organism evidence="1 2">
    <name type="scientific">Anopheles merus</name>
    <name type="common">Mosquito</name>
    <dbReference type="NCBI Taxonomy" id="30066"/>
    <lineage>
        <taxon>Eukaryota</taxon>
        <taxon>Metazoa</taxon>
        <taxon>Ecdysozoa</taxon>
        <taxon>Arthropoda</taxon>
        <taxon>Hexapoda</taxon>
        <taxon>Insecta</taxon>
        <taxon>Pterygota</taxon>
        <taxon>Neoptera</taxon>
        <taxon>Endopterygota</taxon>
        <taxon>Diptera</taxon>
        <taxon>Nematocera</taxon>
        <taxon>Culicoidea</taxon>
        <taxon>Culicidae</taxon>
        <taxon>Anophelinae</taxon>
        <taxon>Anopheles</taxon>
    </lineage>
</organism>
<dbReference type="VEuPathDB" id="VectorBase:AMEM002128"/>
<reference evidence="1" key="1">
    <citation type="submission" date="2020-05" db="UniProtKB">
        <authorList>
            <consortium name="EnsemblMetazoa"/>
        </authorList>
    </citation>
    <scope>IDENTIFICATION</scope>
    <source>
        <strain evidence="1">MAF</strain>
    </source>
</reference>
<accession>A0A182UR05</accession>
<sequence length="234" mass="25932">MSPTLVAISNPYRGRLVSGSALTGSSVTLKLSANRPSANSLIPSSMSRSVTVTVANSSPAPIVSGTLIWYSSRPNFVFEPNRNRLGAFVRRFDRFVSGNVQHKRLTLRQLIVQAGRIVDVDRERYALVPAARDDGERVRCLLYACYRFGQPHLVPGILAEIAIVNDELVEWQLHDATLGRHDGRIVQHVHQVDHDRVRDSRGFDGEQNETATLMHLVVLAAIDYDRPAATLGQL</sequence>
<dbReference type="Proteomes" id="UP000075903">
    <property type="component" value="Unassembled WGS sequence"/>
</dbReference>
<evidence type="ECO:0000313" key="1">
    <source>
        <dbReference type="EnsemblMetazoa" id="AMEM002128-PA"/>
    </source>
</evidence>
<protein>
    <submittedName>
        <fullName evidence="1">Uncharacterized protein</fullName>
    </submittedName>
</protein>
<proteinExistence type="predicted"/>
<evidence type="ECO:0000313" key="2">
    <source>
        <dbReference type="Proteomes" id="UP000075903"/>
    </source>
</evidence>
<dbReference type="AlphaFoldDB" id="A0A182UR05"/>
<keyword evidence="2" id="KW-1185">Reference proteome</keyword>